<dbReference type="HAMAP" id="MF_00120">
    <property type="entry name" value="GatA"/>
    <property type="match status" value="1"/>
</dbReference>
<dbReference type="GO" id="GO:0006412">
    <property type="term" value="P:translation"/>
    <property type="evidence" value="ECO:0007669"/>
    <property type="project" value="UniProtKB-UniRule"/>
</dbReference>
<dbReference type="SUPFAM" id="SSF75304">
    <property type="entry name" value="Amidase signature (AS) enzymes"/>
    <property type="match status" value="1"/>
</dbReference>
<accession>A0A6N7F3H9</accession>
<dbReference type="PROSITE" id="PS00571">
    <property type="entry name" value="AMIDASES"/>
    <property type="match status" value="1"/>
</dbReference>
<dbReference type="PANTHER" id="PTHR11895:SF151">
    <property type="entry name" value="GLUTAMYL-TRNA(GLN) AMIDOTRANSFERASE SUBUNIT A"/>
    <property type="match status" value="1"/>
</dbReference>
<dbReference type="EMBL" id="WHNW01000007">
    <property type="protein sequence ID" value="MPV86426.1"/>
    <property type="molecule type" value="Genomic_DNA"/>
</dbReference>
<comment type="catalytic activity">
    <reaction evidence="9 10">
        <text>L-glutamyl-tRNA(Gln) + L-glutamine + ATP + H2O = L-glutaminyl-tRNA(Gln) + L-glutamate + ADP + phosphate + H(+)</text>
        <dbReference type="Rhea" id="RHEA:17521"/>
        <dbReference type="Rhea" id="RHEA-COMP:9681"/>
        <dbReference type="Rhea" id="RHEA-COMP:9684"/>
        <dbReference type="ChEBI" id="CHEBI:15377"/>
        <dbReference type="ChEBI" id="CHEBI:15378"/>
        <dbReference type="ChEBI" id="CHEBI:29985"/>
        <dbReference type="ChEBI" id="CHEBI:30616"/>
        <dbReference type="ChEBI" id="CHEBI:43474"/>
        <dbReference type="ChEBI" id="CHEBI:58359"/>
        <dbReference type="ChEBI" id="CHEBI:78520"/>
        <dbReference type="ChEBI" id="CHEBI:78521"/>
        <dbReference type="ChEBI" id="CHEBI:456216"/>
        <dbReference type="EC" id="6.3.5.7"/>
    </reaction>
</comment>
<keyword evidence="13" id="KW-1185">Reference proteome</keyword>
<dbReference type="Pfam" id="PF01425">
    <property type="entry name" value="Amidase"/>
    <property type="match status" value="1"/>
</dbReference>
<gene>
    <name evidence="10 12" type="primary">gatA</name>
    <name evidence="12" type="ORF">GCU85_06745</name>
</gene>
<evidence type="ECO:0000313" key="13">
    <source>
        <dbReference type="Proteomes" id="UP000471298"/>
    </source>
</evidence>
<dbReference type="PANTHER" id="PTHR11895">
    <property type="entry name" value="TRANSAMIDASE"/>
    <property type="match status" value="1"/>
</dbReference>
<dbReference type="InterPro" id="IPR000120">
    <property type="entry name" value="Amidase"/>
</dbReference>
<evidence type="ECO:0000256" key="3">
    <source>
        <dbReference type="ARBA" id="ARBA00012739"/>
    </source>
</evidence>
<dbReference type="GO" id="GO:0050567">
    <property type="term" value="F:glutaminyl-tRNA synthase (glutamine-hydrolyzing) activity"/>
    <property type="evidence" value="ECO:0007669"/>
    <property type="project" value="UniProtKB-UniRule"/>
</dbReference>
<feature type="active site" description="Charge relay system" evidence="10">
    <location>
        <position position="153"/>
    </location>
</feature>
<protein>
    <recommendedName>
        <fullName evidence="4 10">Glutamyl-tRNA(Gln) amidotransferase subunit A</fullName>
        <shortName evidence="10">Glu-ADT subunit A</shortName>
        <ecNumber evidence="3 10">6.3.5.7</ecNumber>
    </recommendedName>
</protein>
<comment type="subunit">
    <text evidence="2 10">Heterotrimer of A, B and C subunits.</text>
</comment>
<dbReference type="GO" id="GO:0016740">
    <property type="term" value="F:transferase activity"/>
    <property type="evidence" value="ECO:0007669"/>
    <property type="project" value="UniProtKB-KW"/>
</dbReference>
<feature type="active site" description="Acyl-ester intermediate" evidence="10">
    <location>
        <position position="177"/>
    </location>
</feature>
<dbReference type="InterPro" id="IPR023631">
    <property type="entry name" value="Amidase_dom"/>
</dbReference>
<keyword evidence="7 10" id="KW-0067">ATP-binding</keyword>
<dbReference type="Proteomes" id="UP000471298">
    <property type="component" value="Unassembled WGS sequence"/>
</dbReference>
<evidence type="ECO:0000256" key="10">
    <source>
        <dbReference type="HAMAP-Rule" id="MF_00120"/>
    </source>
</evidence>
<evidence type="ECO:0000259" key="11">
    <source>
        <dbReference type="Pfam" id="PF01425"/>
    </source>
</evidence>
<keyword evidence="5 10" id="KW-0436">Ligase</keyword>
<proteinExistence type="inferred from homology"/>
<evidence type="ECO:0000256" key="8">
    <source>
        <dbReference type="ARBA" id="ARBA00022917"/>
    </source>
</evidence>
<dbReference type="RefSeq" id="WP_152810422.1">
    <property type="nucleotide sequence ID" value="NZ_WHNW01000007.1"/>
</dbReference>
<feature type="active site" description="Charge relay system" evidence="10">
    <location>
        <position position="78"/>
    </location>
</feature>
<dbReference type="EC" id="6.3.5.7" evidence="3 10"/>
<dbReference type="NCBIfam" id="TIGR00132">
    <property type="entry name" value="gatA"/>
    <property type="match status" value="1"/>
</dbReference>
<dbReference type="GO" id="GO:0030956">
    <property type="term" value="C:glutamyl-tRNA(Gln) amidotransferase complex"/>
    <property type="evidence" value="ECO:0007669"/>
    <property type="project" value="InterPro"/>
</dbReference>
<keyword evidence="6 10" id="KW-0547">Nucleotide-binding</keyword>
<dbReference type="GO" id="GO:0005524">
    <property type="term" value="F:ATP binding"/>
    <property type="evidence" value="ECO:0007669"/>
    <property type="project" value="UniProtKB-KW"/>
</dbReference>
<dbReference type="InterPro" id="IPR020556">
    <property type="entry name" value="Amidase_CS"/>
</dbReference>
<evidence type="ECO:0000256" key="1">
    <source>
        <dbReference type="ARBA" id="ARBA00008069"/>
    </source>
</evidence>
<dbReference type="InParanoid" id="A0A6N7F3H9"/>
<dbReference type="Gene3D" id="3.90.1300.10">
    <property type="entry name" value="Amidase signature (AS) domain"/>
    <property type="match status" value="1"/>
</dbReference>
<keyword evidence="8 10" id="KW-0648">Protein biosynthesis</keyword>
<reference evidence="12 13" key="1">
    <citation type="submission" date="2019-10" db="EMBL/GenBank/DDBJ databases">
        <title>Cardiobacteriales fam. a chemoheterotrophic member of the order Cardiobacteriales, and proposal of Cardiobacteriales fam. nov.</title>
        <authorList>
            <person name="Wang C."/>
        </authorList>
    </citation>
    <scope>NUCLEOTIDE SEQUENCE [LARGE SCALE GENOMIC DNA]</scope>
    <source>
        <strain evidence="12 13">ML27</strain>
    </source>
</reference>
<organism evidence="12 13">
    <name type="scientific">Ostreibacterium oceani</name>
    <dbReference type="NCBI Taxonomy" id="2654998"/>
    <lineage>
        <taxon>Bacteria</taxon>
        <taxon>Pseudomonadati</taxon>
        <taxon>Pseudomonadota</taxon>
        <taxon>Gammaproteobacteria</taxon>
        <taxon>Cardiobacteriales</taxon>
        <taxon>Ostreibacteriaceae</taxon>
        <taxon>Ostreibacterium</taxon>
    </lineage>
</organism>
<evidence type="ECO:0000256" key="9">
    <source>
        <dbReference type="ARBA" id="ARBA00047407"/>
    </source>
</evidence>
<comment type="similarity">
    <text evidence="1 10">Belongs to the amidase family. GatA subfamily.</text>
</comment>
<evidence type="ECO:0000256" key="4">
    <source>
        <dbReference type="ARBA" id="ARBA00014428"/>
    </source>
</evidence>
<dbReference type="InterPro" id="IPR004412">
    <property type="entry name" value="GatA"/>
</dbReference>
<evidence type="ECO:0000313" key="12">
    <source>
        <dbReference type="EMBL" id="MPV86426.1"/>
    </source>
</evidence>
<feature type="domain" description="Amidase" evidence="11">
    <location>
        <begin position="24"/>
        <end position="460"/>
    </location>
</feature>
<name>A0A6N7F3H9_9GAMM</name>
<comment type="function">
    <text evidence="10">Allows the formation of correctly charged Gln-tRNA(Gln) through the transamidation of misacylated Glu-tRNA(Gln) in organisms which lack glutaminyl-tRNA synthetase. The reaction takes place in the presence of glutamine and ATP through an activated gamma-phospho-Glu-tRNA(Gln).</text>
</comment>
<comment type="caution">
    <text evidence="12">The sequence shown here is derived from an EMBL/GenBank/DDBJ whole genome shotgun (WGS) entry which is preliminary data.</text>
</comment>
<evidence type="ECO:0000256" key="5">
    <source>
        <dbReference type="ARBA" id="ARBA00022598"/>
    </source>
</evidence>
<sequence length="479" mass="51463">MLRHKTITELHTLLRDNKLSVAELTQETLKHIKTDPHNAILSTCEGIMPMTTDATNAAQQQFSAGDASPLTGIPIIYKDNFNITGTLTTCASNMLANYRSVYTATVVERMQATGSISIAKANMDEFAMGSTNENSAFGAVNNPFNPAHCAGGSSGGSAAAVASGLAPVAFGSDTGGSVRQPAAFCGVTGLKPTYGRLSRFGVIAFASSFDQPGIFSKTAADCATVLAATAAHDDKDSTSVKRETDDYVGQLGNAVQGKTIGLVRDLFDRVQSAEAQARYEDAIRQYEKLGVTFIDVELPNPELCVAAYYILSSSECSSNLSRYDGVRYGHRSVHSDDLNALYTASRTEGFGPEVKRRILLGTFALSAGYYDAYYLKAQKMRRVILNRFNELFENIDSILLPTSLITAPKLGQDFDYNDDMCTISANLAGLPAISHPIGLANGLPVGIQLIGKHFAEANLLNLVHQFQQQSDFHLLIPPA</sequence>
<evidence type="ECO:0000256" key="6">
    <source>
        <dbReference type="ARBA" id="ARBA00022741"/>
    </source>
</evidence>
<evidence type="ECO:0000256" key="7">
    <source>
        <dbReference type="ARBA" id="ARBA00022840"/>
    </source>
</evidence>
<dbReference type="InterPro" id="IPR036928">
    <property type="entry name" value="AS_sf"/>
</dbReference>
<dbReference type="AlphaFoldDB" id="A0A6N7F3H9"/>
<keyword evidence="12" id="KW-0808">Transferase</keyword>
<evidence type="ECO:0000256" key="2">
    <source>
        <dbReference type="ARBA" id="ARBA00011123"/>
    </source>
</evidence>